<evidence type="ECO:0000256" key="1">
    <source>
        <dbReference type="SAM" id="MobiDB-lite"/>
    </source>
</evidence>
<reference evidence="2" key="1">
    <citation type="journal article" date="2020" name="Stud. Mycol.">
        <title>101 Dothideomycetes genomes: a test case for predicting lifestyles and emergence of pathogens.</title>
        <authorList>
            <person name="Haridas S."/>
            <person name="Albert R."/>
            <person name="Binder M."/>
            <person name="Bloem J."/>
            <person name="Labutti K."/>
            <person name="Salamov A."/>
            <person name="Andreopoulos B."/>
            <person name="Baker S."/>
            <person name="Barry K."/>
            <person name="Bills G."/>
            <person name="Bluhm B."/>
            <person name="Cannon C."/>
            <person name="Castanera R."/>
            <person name="Culley D."/>
            <person name="Daum C."/>
            <person name="Ezra D."/>
            <person name="Gonzalez J."/>
            <person name="Henrissat B."/>
            <person name="Kuo A."/>
            <person name="Liang C."/>
            <person name="Lipzen A."/>
            <person name="Lutzoni F."/>
            <person name="Magnuson J."/>
            <person name="Mondo S."/>
            <person name="Nolan M."/>
            <person name="Ohm R."/>
            <person name="Pangilinan J."/>
            <person name="Park H.-J."/>
            <person name="Ramirez L."/>
            <person name="Alfaro M."/>
            <person name="Sun H."/>
            <person name="Tritt A."/>
            <person name="Yoshinaga Y."/>
            <person name="Zwiers L.-H."/>
            <person name="Turgeon B."/>
            <person name="Goodwin S."/>
            <person name="Spatafora J."/>
            <person name="Crous P."/>
            <person name="Grigoriev I."/>
        </authorList>
    </citation>
    <scope>NUCLEOTIDE SEQUENCE</scope>
    <source>
        <strain evidence="2">CBS 121167</strain>
    </source>
</reference>
<feature type="region of interest" description="Disordered" evidence="1">
    <location>
        <begin position="409"/>
        <end position="440"/>
    </location>
</feature>
<keyword evidence="3" id="KW-1185">Reference proteome</keyword>
<sequence>MAAVFTKQNENGEGQLVLFTYPSTSDDDETSQSSVHNLTKTFKNLLAGGVLNKTTHLIITGSWVFDDKKISEIQTHYGALLSRDAWEKNTNERAAAAQNNRKPPPYLSPGKRIMGIVRNKSFGSQRRAARIYERSIGIRYVVAIIDLIGNNLKSFTWASELPFHKSLLFHLPRGIETLDINLNVSSGNTTAKHHSEQLTMEDLQPLCEFRELRDLRIVGMKISFQPLIWEVVWLNSKLEELELGMAENPTAKGVNGKAWTVVSKDWYPNDDFTNNGYRGQDGAGPLDSSFGNGEYLDALTIRKARVTVAQNVSHSLGNLPILTLRLCGFVVDDMPFRQYFEKLECLELYDGCIDAGFTLNNYLAARVHLVWGGGIEESAPIIPHISTTRSGDVNILEFAEMMHALQMEDEEQSETRSVLESNGKEDGDEGDENTHKGTHRFKSRFKETFDLKARFTEILD</sequence>
<dbReference type="GeneID" id="54301715"/>
<gene>
    <name evidence="2" type="ORF">K452DRAFT_319154</name>
</gene>
<dbReference type="OrthoDB" id="5368934at2759"/>
<dbReference type="RefSeq" id="XP_033396556.1">
    <property type="nucleotide sequence ID" value="XM_033544219.1"/>
</dbReference>
<accession>A0A6A6BBV0</accession>
<dbReference type="EMBL" id="ML995488">
    <property type="protein sequence ID" value="KAF2140843.1"/>
    <property type="molecule type" value="Genomic_DNA"/>
</dbReference>
<protein>
    <submittedName>
        <fullName evidence="2">Uncharacterized protein</fullName>
    </submittedName>
</protein>
<organism evidence="2 3">
    <name type="scientific">Aplosporella prunicola CBS 121167</name>
    <dbReference type="NCBI Taxonomy" id="1176127"/>
    <lineage>
        <taxon>Eukaryota</taxon>
        <taxon>Fungi</taxon>
        <taxon>Dikarya</taxon>
        <taxon>Ascomycota</taxon>
        <taxon>Pezizomycotina</taxon>
        <taxon>Dothideomycetes</taxon>
        <taxon>Dothideomycetes incertae sedis</taxon>
        <taxon>Botryosphaeriales</taxon>
        <taxon>Aplosporellaceae</taxon>
        <taxon>Aplosporella</taxon>
    </lineage>
</organism>
<name>A0A6A6BBV0_9PEZI</name>
<evidence type="ECO:0000313" key="3">
    <source>
        <dbReference type="Proteomes" id="UP000799438"/>
    </source>
</evidence>
<evidence type="ECO:0000313" key="2">
    <source>
        <dbReference type="EMBL" id="KAF2140843.1"/>
    </source>
</evidence>
<dbReference type="Proteomes" id="UP000799438">
    <property type="component" value="Unassembled WGS sequence"/>
</dbReference>
<dbReference type="AlphaFoldDB" id="A0A6A6BBV0"/>
<proteinExistence type="predicted"/>